<dbReference type="Pfam" id="PF00270">
    <property type="entry name" value="DEAD"/>
    <property type="match status" value="1"/>
</dbReference>
<dbReference type="OrthoDB" id="196131at2759"/>
<dbReference type="EMBL" id="JAAAIP010000173">
    <property type="protein sequence ID" value="KAG0323831.1"/>
    <property type="molecule type" value="Genomic_DNA"/>
</dbReference>
<keyword evidence="19" id="KW-1185">Reference proteome</keyword>
<evidence type="ECO:0000256" key="4">
    <source>
        <dbReference type="ARBA" id="ARBA00022741"/>
    </source>
</evidence>
<dbReference type="FunFam" id="3.40.50.300:FF:000322">
    <property type="entry name" value="probable ATP-dependent RNA helicase DDX23"/>
    <property type="match status" value="1"/>
</dbReference>
<accession>A0A9P6UXB9</accession>
<evidence type="ECO:0000256" key="2">
    <source>
        <dbReference type="ARBA" id="ARBA00012552"/>
    </source>
</evidence>
<feature type="domain" description="DEAD-box RNA helicase Q" evidence="17">
    <location>
        <begin position="382"/>
        <end position="410"/>
    </location>
</feature>
<dbReference type="Proteomes" id="UP000738325">
    <property type="component" value="Unassembled WGS sequence"/>
</dbReference>
<evidence type="ECO:0000256" key="6">
    <source>
        <dbReference type="ARBA" id="ARBA00022806"/>
    </source>
</evidence>
<dbReference type="PANTHER" id="PTHR47958">
    <property type="entry name" value="ATP-DEPENDENT RNA HELICASE DBP3"/>
    <property type="match status" value="1"/>
</dbReference>
<dbReference type="EC" id="3.6.4.13" evidence="2"/>
<comment type="caution">
    <text evidence="18">The sequence shown here is derived from an EMBL/GenBank/DDBJ whole genome shotgun (WGS) entry which is preliminary data.</text>
</comment>
<feature type="domain" description="Helicase ATP-binding" evidence="15">
    <location>
        <begin position="413"/>
        <end position="618"/>
    </location>
</feature>
<sequence>MSSSRQGDSRRGGGGYRDRSPDRNRPRDRDGDRYSNNRSGRDYRDSRDGRDNRDGRDYRGGRGDVRDDRDGRDSFRDSPRYSAAEREKERSPVRSSARADDKNGNESMDVDKSSAPPARKVPISLEELIKQKEQEKQALEKPKFMTKEQRAELALERRAQEVEALRKTQELERQQRAEFDSKARAEVHDNNRYSYDSRINTRDRYDRDRSARSAGGSRKDTAADSDLSASGIVLGGKEIDLVKKKYMGIEEKERKIRKRNDKKFVFDWNADDDTSRDLNPIYTHRHSAQLYGRGHFAGIDVKDHQGRDQFYDKLVASRRTEAEVARAGELGDLAAQKERKVNYADRHWTEKPLDQMRDRDWRIFKEDFNISCKGGSIPNPMRRWGESNIDPKILEVIEKIGYTEPTPIQRQAIPIGLQNRDIIGIAETGSGKTASFLIPMLQFIFDLPKLNEQNMVHGPYALIMAPTRELAQQIEQETIKFAAPLGFNCVSIVGGHAMEEQSFNLRNGAEIIIATPGRLKDCLDRRMLVLNQCTYVVMDEADRMIDMGFEADVNFILDALPVSNLKPDTDDAEDASKMTMAIDEDSGKKYRQTTMFSATMPAAVERLAKRYLRRPAVVTIGTAGQAVETVEQRVEMVTDDNKKKNRLMDLLKGQFAPPIIVFVNQKKSCDMLAKMISSSGLKATTLHGGKSQEQRELALSQLKNGKSEVLVATDVAGRGIDVQNVSLVVNYDMAKNIEDYTHRIGRTGRAGRSGVAVTFLSSYDTDVYYDLKQMLTKSTLATVPAELRNHEAAMTKGGVGGRRRGNDEF</sequence>
<evidence type="ECO:0000256" key="8">
    <source>
        <dbReference type="ARBA" id="ARBA00023187"/>
    </source>
</evidence>
<feature type="region of interest" description="Disordered" evidence="14">
    <location>
        <begin position="1"/>
        <end position="152"/>
    </location>
</feature>
<feature type="compositionally biased region" description="Basic and acidic residues" evidence="14">
    <location>
        <begin position="199"/>
        <end position="222"/>
    </location>
</feature>
<dbReference type="SMART" id="SM00487">
    <property type="entry name" value="DEXDc"/>
    <property type="match status" value="1"/>
</dbReference>
<dbReference type="InterPro" id="IPR001650">
    <property type="entry name" value="Helicase_C-like"/>
</dbReference>
<dbReference type="FunFam" id="3.40.50.300:FF:000520">
    <property type="entry name" value="probable ATP-dependent RNA helicase DDX23"/>
    <property type="match status" value="1"/>
</dbReference>
<dbReference type="AlphaFoldDB" id="A0A9P6UXB9"/>
<dbReference type="PROSITE" id="PS51194">
    <property type="entry name" value="HELICASE_CTER"/>
    <property type="match status" value="1"/>
</dbReference>
<dbReference type="PROSITE" id="PS51195">
    <property type="entry name" value="Q_MOTIF"/>
    <property type="match status" value="1"/>
</dbReference>
<dbReference type="SMART" id="SM00490">
    <property type="entry name" value="HELICc"/>
    <property type="match status" value="1"/>
</dbReference>
<dbReference type="Gene3D" id="3.40.50.300">
    <property type="entry name" value="P-loop containing nucleotide triphosphate hydrolases"/>
    <property type="match status" value="2"/>
</dbReference>
<dbReference type="GO" id="GO:0000398">
    <property type="term" value="P:mRNA splicing, via spliceosome"/>
    <property type="evidence" value="ECO:0007669"/>
    <property type="project" value="UniProtKB-ARBA"/>
</dbReference>
<comment type="subcellular location">
    <subcellularLocation>
        <location evidence="1">Nucleus</location>
    </subcellularLocation>
</comment>
<proteinExistence type="inferred from homology"/>
<evidence type="ECO:0000256" key="7">
    <source>
        <dbReference type="ARBA" id="ARBA00022840"/>
    </source>
</evidence>
<keyword evidence="8" id="KW-0508">mRNA splicing</keyword>
<organism evidence="18 19">
    <name type="scientific">Dissophora globulifera</name>
    <dbReference type="NCBI Taxonomy" id="979702"/>
    <lineage>
        <taxon>Eukaryota</taxon>
        <taxon>Fungi</taxon>
        <taxon>Fungi incertae sedis</taxon>
        <taxon>Mucoromycota</taxon>
        <taxon>Mortierellomycotina</taxon>
        <taxon>Mortierellomycetes</taxon>
        <taxon>Mortierellales</taxon>
        <taxon>Mortierellaceae</taxon>
        <taxon>Dissophora</taxon>
    </lineage>
</organism>
<gene>
    <name evidence="18" type="primary">DDX23</name>
    <name evidence="18" type="ORF">BGZ99_002448</name>
</gene>
<dbReference type="Pfam" id="PF00271">
    <property type="entry name" value="Helicase_C"/>
    <property type="match status" value="1"/>
</dbReference>
<dbReference type="CDD" id="cd17945">
    <property type="entry name" value="DEADc_DDX23"/>
    <property type="match status" value="1"/>
</dbReference>
<dbReference type="InterPro" id="IPR011545">
    <property type="entry name" value="DEAD/DEAH_box_helicase_dom"/>
</dbReference>
<dbReference type="GO" id="GO:0005524">
    <property type="term" value="F:ATP binding"/>
    <property type="evidence" value="ECO:0007669"/>
    <property type="project" value="UniProtKB-KW"/>
</dbReference>
<dbReference type="SUPFAM" id="SSF52540">
    <property type="entry name" value="P-loop containing nucleoside triphosphate hydrolases"/>
    <property type="match status" value="1"/>
</dbReference>
<dbReference type="InterPro" id="IPR000629">
    <property type="entry name" value="RNA-helicase_DEAD-box_CS"/>
</dbReference>
<feature type="region of interest" description="Disordered" evidence="14">
    <location>
        <begin position="190"/>
        <end position="224"/>
    </location>
</feature>
<dbReference type="InterPro" id="IPR014014">
    <property type="entry name" value="RNA_helicase_DEAD_Q_motif"/>
</dbReference>
<dbReference type="GO" id="GO:0005634">
    <property type="term" value="C:nucleus"/>
    <property type="evidence" value="ECO:0007669"/>
    <property type="project" value="UniProtKB-SubCell"/>
</dbReference>
<evidence type="ECO:0000259" key="17">
    <source>
        <dbReference type="PROSITE" id="PS51195"/>
    </source>
</evidence>
<evidence type="ECO:0000256" key="11">
    <source>
        <dbReference type="ARBA" id="ARBA00038719"/>
    </source>
</evidence>
<evidence type="ECO:0000256" key="13">
    <source>
        <dbReference type="PROSITE-ProRule" id="PRU00552"/>
    </source>
</evidence>
<dbReference type="InterPro" id="IPR057479">
    <property type="entry name" value="PRP28/DDX23-like_helical"/>
</dbReference>
<evidence type="ECO:0000256" key="10">
    <source>
        <dbReference type="ARBA" id="ARBA00037954"/>
    </source>
</evidence>
<evidence type="ECO:0000256" key="3">
    <source>
        <dbReference type="ARBA" id="ARBA00022664"/>
    </source>
</evidence>
<evidence type="ECO:0000313" key="19">
    <source>
        <dbReference type="Proteomes" id="UP000738325"/>
    </source>
</evidence>
<dbReference type="GO" id="GO:0003676">
    <property type="term" value="F:nucleic acid binding"/>
    <property type="evidence" value="ECO:0007669"/>
    <property type="project" value="InterPro"/>
</dbReference>
<name>A0A9P6UXB9_9FUNG</name>
<reference evidence="18" key="1">
    <citation type="journal article" date="2020" name="Fungal Divers.">
        <title>Resolving the Mortierellaceae phylogeny through synthesis of multi-gene phylogenetics and phylogenomics.</title>
        <authorList>
            <person name="Vandepol N."/>
            <person name="Liber J."/>
            <person name="Desiro A."/>
            <person name="Na H."/>
            <person name="Kennedy M."/>
            <person name="Barry K."/>
            <person name="Grigoriev I.V."/>
            <person name="Miller A.N."/>
            <person name="O'Donnell K."/>
            <person name="Stajich J.E."/>
            <person name="Bonito G."/>
        </authorList>
    </citation>
    <scope>NUCLEOTIDE SEQUENCE</scope>
    <source>
        <strain evidence="18">REB-010B</strain>
    </source>
</reference>
<keyword evidence="5" id="KW-0378">Hydrolase</keyword>
<evidence type="ECO:0000313" key="18">
    <source>
        <dbReference type="EMBL" id="KAG0323831.1"/>
    </source>
</evidence>
<keyword evidence="3" id="KW-0507">mRNA processing</keyword>
<feature type="domain" description="Helicase C-terminal" evidence="16">
    <location>
        <begin position="643"/>
        <end position="791"/>
    </location>
</feature>
<dbReference type="InterPro" id="IPR014001">
    <property type="entry name" value="Helicase_ATP-bd"/>
</dbReference>
<keyword evidence="9" id="KW-0539">Nucleus</keyword>
<evidence type="ECO:0000259" key="16">
    <source>
        <dbReference type="PROSITE" id="PS51194"/>
    </source>
</evidence>
<keyword evidence="7" id="KW-0067">ATP-binding</keyword>
<evidence type="ECO:0000256" key="14">
    <source>
        <dbReference type="SAM" id="MobiDB-lite"/>
    </source>
</evidence>
<evidence type="ECO:0000256" key="1">
    <source>
        <dbReference type="ARBA" id="ARBA00004123"/>
    </source>
</evidence>
<dbReference type="CDD" id="cd18787">
    <property type="entry name" value="SF2_C_DEAD"/>
    <property type="match status" value="1"/>
</dbReference>
<comment type="similarity">
    <text evidence="10">Belongs to the DEAD box helicase family. DDX23/PRP28 subfamily.</text>
</comment>
<dbReference type="GO" id="GO:0003724">
    <property type="term" value="F:RNA helicase activity"/>
    <property type="evidence" value="ECO:0007669"/>
    <property type="project" value="UniProtKB-EC"/>
</dbReference>
<comment type="catalytic activity">
    <reaction evidence="12">
        <text>ATP + H2O = ADP + phosphate + H(+)</text>
        <dbReference type="Rhea" id="RHEA:13065"/>
        <dbReference type="ChEBI" id="CHEBI:15377"/>
        <dbReference type="ChEBI" id="CHEBI:15378"/>
        <dbReference type="ChEBI" id="CHEBI:30616"/>
        <dbReference type="ChEBI" id="CHEBI:43474"/>
        <dbReference type="ChEBI" id="CHEBI:456216"/>
        <dbReference type="EC" id="3.6.4.13"/>
    </reaction>
</comment>
<keyword evidence="6" id="KW-0347">Helicase</keyword>
<dbReference type="PROSITE" id="PS00039">
    <property type="entry name" value="DEAD_ATP_HELICASE"/>
    <property type="match status" value="1"/>
</dbReference>
<dbReference type="InterPro" id="IPR027417">
    <property type="entry name" value="P-loop_NTPase"/>
</dbReference>
<evidence type="ECO:0000259" key="15">
    <source>
        <dbReference type="PROSITE" id="PS51192"/>
    </source>
</evidence>
<keyword evidence="4" id="KW-0547">Nucleotide-binding</keyword>
<feature type="short sequence motif" description="Q motif" evidence="13">
    <location>
        <begin position="382"/>
        <end position="410"/>
    </location>
</feature>
<feature type="compositionally biased region" description="Basic and acidic residues" evidence="14">
    <location>
        <begin position="7"/>
        <end position="112"/>
    </location>
</feature>
<dbReference type="PROSITE" id="PS51192">
    <property type="entry name" value="HELICASE_ATP_BIND_1"/>
    <property type="match status" value="1"/>
</dbReference>
<evidence type="ECO:0000256" key="12">
    <source>
        <dbReference type="ARBA" id="ARBA00047984"/>
    </source>
</evidence>
<evidence type="ECO:0000256" key="5">
    <source>
        <dbReference type="ARBA" id="ARBA00022801"/>
    </source>
</evidence>
<comment type="subunit">
    <text evidence="11">Component of the U5 snRNP complex.</text>
</comment>
<protein>
    <recommendedName>
        <fullName evidence="2">RNA helicase</fullName>
        <ecNumber evidence="2">3.6.4.13</ecNumber>
    </recommendedName>
</protein>
<evidence type="ECO:0000256" key="9">
    <source>
        <dbReference type="ARBA" id="ARBA00023242"/>
    </source>
</evidence>
<dbReference type="Pfam" id="PF25430">
    <property type="entry name" value="DDX23"/>
    <property type="match status" value="1"/>
</dbReference>
<dbReference type="GO" id="GO:0016787">
    <property type="term" value="F:hydrolase activity"/>
    <property type="evidence" value="ECO:0007669"/>
    <property type="project" value="UniProtKB-KW"/>
</dbReference>
<feature type="compositionally biased region" description="Basic and acidic residues" evidence="14">
    <location>
        <begin position="127"/>
        <end position="152"/>
    </location>
</feature>